<comment type="caution">
    <text evidence="4">The sequence shown here is derived from an EMBL/GenBank/DDBJ whole genome shotgun (WGS) entry which is preliminary data.</text>
</comment>
<dbReference type="Gene3D" id="3.10.560.10">
    <property type="entry name" value="Outer membrane lipoprotein wza domain like"/>
    <property type="match status" value="1"/>
</dbReference>
<feature type="region of interest" description="Disordered" evidence="1">
    <location>
        <begin position="58"/>
        <end position="94"/>
    </location>
</feature>
<dbReference type="Pfam" id="PF10531">
    <property type="entry name" value="SLBB"/>
    <property type="match status" value="1"/>
</dbReference>
<dbReference type="RefSeq" id="WP_345478265.1">
    <property type="nucleotide sequence ID" value="NZ_BAABLW010000007.1"/>
</dbReference>
<dbReference type="InterPro" id="IPR003583">
    <property type="entry name" value="Hlx-hairpin-Hlx_DNA-bd_motif"/>
</dbReference>
<keyword evidence="2" id="KW-0812">Transmembrane</keyword>
<proteinExistence type="predicted"/>
<dbReference type="SMART" id="SM00278">
    <property type="entry name" value="HhH1"/>
    <property type="match status" value="2"/>
</dbReference>
<dbReference type="SUPFAM" id="SSF47781">
    <property type="entry name" value="RuvA domain 2-like"/>
    <property type="match status" value="1"/>
</dbReference>
<sequence length="252" mass="26114">MESYEDELLTRGERLRAQRQAQHNAPARIGVRLPAILLVVLGVLCWLGVSWLARDNPEAQDLPEPPELAEDPHEPRPLEQPPASDGVSEAAETLESETVTVHIAGAVRDPQVVELDAGARVVDAVDAAGGLGDEAAAHGINLAAPVADGGLIYVPTADELEAAGHHLGHTDLPQTGSPAAVAEAGVEAPALININTADSATLEQLPGIGPALAGRIITYRESHGDFSSLEELAAVSGIGPAILGNIAELVTW</sequence>
<keyword evidence="2" id="KW-1133">Transmembrane helix</keyword>
<dbReference type="InterPro" id="IPR010994">
    <property type="entry name" value="RuvA_2-like"/>
</dbReference>
<dbReference type="Pfam" id="PF12836">
    <property type="entry name" value="HHH_3"/>
    <property type="match status" value="1"/>
</dbReference>
<dbReference type="Gene3D" id="1.10.150.320">
    <property type="entry name" value="Photosystem II 12 kDa extrinsic protein"/>
    <property type="match status" value="1"/>
</dbReference>
<organism evidence="4 5">
    <name type="scientific">Nesterenkonia rhizosphaerae</name>
    <dbReference type="NCBI Taxonomy" id="1348272"/>
    <lineage>
        <taxon>Bacteria</taxon>
        <taxon>Bacillati</taxon>
        <taxon>Actinomycetota</taxon>
        <taxon>Actinomycetes</taxon>
        <taxon>Micrococcales</taxon>
        <taxon>Micrococcaceae</taxon>
        <taxon>Nesterenkonia</taxon>
    </lineage>
</organism>
<evidence type="ECO:0000259" key="3">
    <source>
        <dbReference type="SMART" id="SM00278"/>
    </source>
</evidence>
<accession>A0ABP9GAE4</accession>
<evidence type="ECO:0000313" key="5">
    <source>
        <dbReference type="Proteomes" id="UP001500368"/>
    </source>
</evidence>
<dbReference type="InterPro" id="IPR051675">
    <property type="entry name" value="Endo/Exo/Phosphatase_dom_1"/>
</dbReference>
<feature type="domain" description="Helix-hairpin-helix DNA-binding motif class 1" evidence="3">
    <location>
        <begin position="230"/>
        <end position="249"/>
    </location>
</feature>
<keyword evidence="5" id="KW-1185">Reference proteome</keyword>
<dbReference type="EMBL" id="BAABLW010000007">
    <property type="protein sequence ID" value="GAA4925787.1"/>
    <property type="molecule type" value="Genomic_DNA"/>
</dbReference>
<dbReference type="PANTHER" id="PTHR21180:SF32">
    <property type="entry name" value="ENDONUCLEASE_EXONUCLEASE_PHOSPHATASE FAMILY DOMAIN-CONTAINING PROTEIN 1"/>
    <property type="match status" value="1"/>
</dbReference>
<feature type="domain" description="Helix-hairpin-helix DNA-binding motif class 1" evidence="3">
    <location>
        <begin position="200"/>
        <end position="219"/>
    </location>
</feature>
<dbReference type="Proteomes" id="UP001500368">
    <property type="component" value="Unassembled WGS sequence"/>
</dbReference>
<reference evidence="5" key="1">
    <citation type="journal article" date="2019" name="Int. J. Syst. Evol. Microbiol.">
        <title>The Global Catalogue of Microorganisms (GCM) 10K type strain sequencing project: providing services to taxonomists for standard genome sequencing and annotation.</title>
        <authorList>
            <consortium name="The Broad Institute Genomics Platform"/>
            <consortium name="The Broad Institute Genome Sequencing Center for Infectious Disease"/>
            <person name="Wu L."/>
            <person name="Ma J."/>
        </authorList>
    </citation>
    <scope>NUCLEOTIDE SEQUENCE [LARGE SCALE GENOMIC DNA]</scope>
    <source>
        <strain evidence="5">JCM 19129</strain>
    </source>
</reference>
<evidence type="ECO:0000256" key="2">
    <source>
        <dbReference type="SAM" id="Phobius"/>
    </source>
</evidence>
<gene>
    <name evidence="4" type="ORF">GCM10025790_24270</name>
</gene>
<evidence type="ECO:0000313" key="4">
    <source>
        <dbReference type="EMBL" id="GAA4925787.1"/>
    </source>
</evidence>
<dbReference type="PANTHER" id="PTHR21180">
    <property type="entry name" value="ENDONUCLEASE/EXONUCLEASE/PHOSPHATASE FAMILY DOMAIN-CONTAINING PROTEIN 1"/>
    <property type="match status" value="1"/>
</dbReference>
<feature type="transmembrane region" description="Helical" evidence="2">
    <location>
        <begin position="29"/>
        <end position="53"/>
    </location>
</feature>
<evidence type="ECO:0000256" key="1">
    <source>
        <dbReference type="SAM" id="MobiDB-lite"/>
    </source>
</evidence>
<protein>
    <recommendedName>
        <fullName evidence="3">Helix-hairpin-helix DNA-binding motif class 1 domain-containing protein</fullName>
    </recommendedName>
</protein>
<dbReference type="InterPro" id="IPR019554">
    <property type="entry name" value="Soluble_ligand-bd"/>
</dbReference>
<keyword evidence="2" id="KW-0472">Membrane</keyword>
<name>A0ABP9GAE4_9MICC</name>